<evidence type="ECO:0000256" key="2">
    <source>
        <dbReference type="SAM" id="SignalP"/>
    </source>
</evidence>
<evidence type="ECO:0000313" key="5">
    <source>
        <dbReference type="Proteomes" id="UP000294599"/>
    </source>
</evidence>
<feature type="compositionally biased region" description="Polar residues" evidence="1">
    <location>
        <begin position="776"/>
        <end position="785"/>
    </location>
</feature>
<dbReference type="PROSITE" id="PS51257">
    <property type="entry name" value="PROKAR_LIPOPROTEIN"/>
    <property type="match status" value="1"/>
</dbReference>
<organism evidence="4 5">
    <name type="scientific">Pseudofulvimonas gallinarii</name>
    <dbReference type="NCBI Taxonomy" id="634155"/>
    <lineage>
        <taxon>Bacteria</taxon>
        <taxon>Pseudomonadati</taxon>
        <taxon>Pseudomonadota</taxon>
        <taxon>Gammaproteobacteria</taxon>
        <taxon>Lysobacterales</taxon>
        <taxon>Rhodanobacteraceae</taxon>
        <taxon>Pseudofulvimonas</taxon>
    </lineage>
</organism>
<feature type="chain" id="PRO_5020596530" description="Bacterial repeat domain-containing protein" evidence="2">
    <location>
        <begin position="20"/>
        <end position="859"/>
    </location>
</feature>
<reference evidence="4 5" key="1">
    <citation type="submission" date="2019-03" db="EMBL/GenBank/DDBJ databases">
        <title>Genomic Encyclopedia of Type Strains, Phase IV (KMG-IV): sequencing the most valuable type-strain genomes for metagenomic binning, comparative biology and taxonomic classification.</title>
        <authorList>
            <person name="Goeker M."/>
        </authorList>
    </citation>
    <scope>NUCLEOTIDE SEQUENCE [LARGE SCALE GENOMIC DNA]</scope>
    <source>
        <strain evidence="4 5">DSM 21944</strain>
    </source>
</reference>
<proteinExistence type="predicted"/>
<dbReference type="EMBL" id="SMAF01000003">
    <property type="protein sequence ID" value="TCT00322.1"/>
    <property type="molecule type" value="Genomic_DNA"/>
</dbReference>
<keyword evidence="2" id="KW-0732">Signal</keyword>
<feature type="region of interest" description="Disordered" evidence="1">
    <location>
        <begin position="776"/>
        <end position="795"/>
    </location>
</feature>
<gene>
    <name evidence="4" type="ORF">EDC25_10390</name>
</gene>
<feature type="domain" description="Bacterial repeat" evidence="3">
    <location>
        <begin position="805"/>
        <end position="858"/>
    </location>
</feature>
<dbReference type="InterPro" id="IPR044060">
    <property type="entry name" value="Bacterial_rp_domain"/>
</dbReference>
<comment type="caution">
    <text evidence="4">The sequence shown here is derived from an EMBL/GenBank/DDBJ whole genome shotgun (WGS) entry which is preliminary data.</text>
</comment>
<dbReference type="Proteomes" id="UP000294599">
    <property type="component" value="Unassembled WGS sequence"/>
</dbReference>
<dbReference type="Pfam" id="PF18998">
    <property type="entry name" value="Flg_new_2"/>
    <property type="match status" value="1"/>
</dbReference>
<sequence>MMRALLRLVPILSCLGLVACGGGGGDSGGAAQPPQPVALSVNVGSSSLGVTSITDVVVNVSRRGTGVPDGTPVTLSVDQPSMGQVGAATGENQSFNNSASAPTTGGQARFRFKSSTATGTVQLRASIADPGAQPATATISLNGGPSNDTRLTLQANRQTIPVNAEGLPPSCRDFPYQAEVTVTWRNLRGELVTAPEDEEAMRAVWTSEDNVGALSTPDDPDTDENECEMYFASTRVVMNAGRGTVLVRSLGNAGSGRLTVSVVDQDTGENLSAEMPFTMTSGVPGIPGTVRVAQEGPPAYVQGSGGSTSRQLRIFVDDGAGNPVPNPVSGSTSYNNVRLEILDQEGERLSVTTAAGVTQEGHTVSTRTFNGVAGALFRTANRQGIVRIRATADRADNNVDNGITDPVVGEGSVVVSDGQLFSVTLTTPVMDSLFVNRTHVLLPEDDDENAPADGTYSLIVSAIATDRMGNPVLPGTTLQFGLIDSPLAANGNFALFGMNGDPQEGGTLFSASNGAFTTAGGGVGPGDTLVLFGKDVTGNEDLEGSRVVQSVSSATSLSVTRRFNFNDHTGQSVNRGPVVPYAIGRAQVGNIHESARTNANGVATVYMNYPVTHLGRAAIVWVQGNGAVVSGEPKTVGDVEFYSFAGLAPAQLMAAPESITANQASHVMVCLSDARGEAMRGASIGFAFQGLTSGSGSITGQGSSGVVGPTDASGCVGVTAVTTGIQAGGGNPSLVFFVGGAQAVVEIVGGEEPEDPGSTETVTLTVNITGETGNVQLSSSENSFSPPRPSGLATCERTSTAAPTTTCTYEIVLGRSVGLTAMPTGGSAFGAWSGDCAGGAATVSQLMNGDRSCTANFVP</sequence>
<evidence type="ECO:0000256" key="1">
    <source>
        <dbReference type="SAM" id="MobiDB-lite"/>
    </source>
</evidence>
<evidence type="ECO:0000313" key="4">
    <source>
        <dbReference type="EMBL" id="TCT00322.1"/>
    </source>
</evidence>
<protein>
    <recommendedName>
        <fullName evidence="3">Bacterial repeat domain-containing protein</fullName>
    </recommendedName>
</protein>
<evidence type="ECO:0000259" key="3">
    <source>
        <dbReference type="Pfam" id="PF18998"/>
    </source>
</evidence>
<feature type="signal peptide" evidence="2">
    <location>
        <begin position="1"/>
        <end position="19"/>
    </location>
</feature>
<dbReference type="AlphaFoldDB" id="A0A4R3LJ97"/>
<keyword evidence="5" id="KW-1185">Reference proteome</keyword>
<accession>A0A4R3LJ97</accession>
<name>A0A4R3LJ97_9GAMM</name>